<feature type="region of interest" description="Disordered" evidence="1">
    <location>
        <begin position="209"/>
        <end position="250"/>
    </location>
</feature>
<organism evidence="2 3">
    <name type="scientific">Pythium insidiosum</name>
    <name type="common">Pythiosis disease agent</name>
    <dbReference type="NCBI Taxonomy" id="114742"/>
    <lineage>
        <taxon>Eukaryota</taxon>
        <taxon>Sar</taxon>
        <taxon>Stramenopiles</taxon>
        <taxon>Oomycota</taxon>
        <taxon>Peronosporomycetes</taxon>
        <taxon>Pythiales</taxon>
        <taxon>Pythiaceae</taxon>
        <taxon>Pythium</taxon>
    </lineage>
</organism>
<name>A0AAD5Q2Y2_PYTIN</name>
<keyword evidence="3" id="KW-1185">Reference proteome</keyword>
<evidence type="ECO:0000313" key="2">
    <source>
        <dbReference type="EMBL" id="KAJ0390799.1"/>
    </source>
</evidence>
<accession>A0AAD5Q2Y2</accession>
<evidence type="ECO:0000256" key="1">
    <source>
        <dbReference type="SAM" id="MobiDB-lite"/>
    </source>
</evidence>
<reference evidence="2" key="1">
    <citation type="submission" date="2021-12" db="EMBL/GenBank/DDBJ databases">
        <title>Prjna785345.</title>
        <authorList>
            <person name="Rujirawat T."/>
            <person name="Krajaejun T."/>
        </authorList>
    </citation>
    <scope>NUCLEOTIDE SEQUENCE</scope>
    <source>
        <strain evidence="2">Pi057C3</strain>
    </source>
</reference>
<comment type="caution">
    <text evidence="2">The sequence shown here is derived from an EMBL/GenBank/DDBJ whole genome shotgun (WGS) entry which is preliminary data.</text>
</comment>
<protein>
    <recommendedName>
        <fullName evidence="4">Retrotransposon gag domain-containing protein</fullName>
    </recommendedName>
</protein>
<proteinExistence type="predicted"/>
<dbReference type="AlphaFoldDB" id="A0AAD5Q2Y2"/>
<dbReference type="EMBL" id="JAKCXM010001608">
    <property type="protein sequence ID" value="KAJ0390799.1"/>
    <property type="molecule type" value="Genomic_DNA"/>
</dbReference>
<gene>
    <name evidence="2" type="ORF">P43SY_011703</name>
</gene>
<dbReference type="Proteomes" id="UP001209570">
    <property type="component" value="Unassembled WGS sequence"/>
</dbReference>
<sequence length="286" mass="32860">MTSDPGRRTPSPVQMAQPAGHATVMTGSAGLPLQTSAYMWPVRPFIPHRALELFDGKGPISERRAWWKEFQYLGHSGAWTDAEKCHNLEMYLRGVAESWFQQLGELRRSWPRLAEAFRNEFCVPTQSAVEKYFSLKQRRGETPRQHLWRLNATAKKARIRLTTPADLKHHVGRFLKTLTDSEVRTVLIGRTFKTLEDLDATLKAYEEHASYGDDPRSRSTPSRERERSVPRSGQVYYTYDSDQEASWDREPKTVRFKVDDRYDDDSDADDLEDDTEVIFQASGASA</sequence>
<evidence type="ECO:0000313" key="3">
    <source>
        <dbReference type="Proteomes" id="UP001209570"/>
    </source>
</evidence>
<evidence type="ECO:0008006" key="4">
    <source>
        <dbReference type="Google" id="ProtNLM"/>
    </source>
</evidence>
<feature type="compositionally biased region" description="Basic and acidic residues" evidence="1">
    <location>
        <begin position="209"/>
        <end position="229"/>
    </location>
</feature>